<organism evidence="1 2">
    <name type="scientific">Nocardioides aquaticus</name>
    <dbReference type="NCBI Taxonomy" id="160826"/>
    <lineage>
        <taxon>Bacteria</taxon>
        <taxon>Bacillati</taxon>
        <taxon>Actinomycetota</taxon>
        <taxon>Actinomycetes</taxon>
        <taxon>Propionibacteriales</taxon>
        <taxon>Nocardioidaceae</taxon>
        <taxon>Nocardioides</taxon>
    </lineage>
</organism>
<name>A0ABX8EGQ7_9ACTN</name>
<accession>A0ABX8EGQ7</accession>
<proteinExistence type="predicted"/>
<evidence type="ECO:0000313" key="1">
    <source>
        <dbReference type="EMBL" id="QVT79694.1"/>
    </source>
</evidence>
<gene>
    <name evidence="1" type="ORF">ENKNEFLB_02084</name>
</gene>
<protein>
    <submittedName>
        <fullName evidence="1">Uncharacterized protein</fullName>
    </submittedName>
</protein>
<dbReference type="EMBL" id="CP075371">
    <property type="protein sequence ID" value="QVT79694.1"/>
    <property type="molecule type" value="Genomic_DNA"/>
</dbReference>
<keyword evidence="2" id="KW-1185">Reference proteome</keyword>
<reference evidence="1 2" key="1">
    <citation type="submission" date="2021-05" db="EMBL/GenBank/DDBJ databases">
        <title>Complete genome of Nocardioides aquaticus KCTC 9944T isolated from meromictic and hypersaline Ekho Lake, Antarctica.</title>
        <authorList>
            <person name="Hwang K."/>
            <person name="Kim K.M."/>
            <person name="Choe H."/>
        </authorList>
    </citation>
    <scope>NUCLEOTIDE SEQUENCE [LARGE SCALE GENOMIC DNA]</scope>
    <source>
        <strain evidence="1 2">KCTC 9944</strain>
    </source>
</reference>
<dbReference type="Proteomes" id="UP000679307">
    <property type="component" value="Chromosome"/>
</dbReference>
<sequence>MAKLQAEFETFRAEMLALTDELTLPATPAPATA</sequence>
<evidence type="ECO:0000313" key="2">
    <source>
        <dbReference type="Proteomes" id="UP000679307"/>
    </source>
</evidence>